<dbReference type="PaxDb" id="449447-MAE_03830"/>
<dbReference type="Proteomes" id="UP000001510">
    <property type="component" value="Chromosome"/>
</dbReference>
<reference evidence="1 2" key="1">
    <citation type="journal article" date="2007" name="DNA Res.">
        <title>Complete genomic structure of the bloom-forming toxic cyanobacterium Microcystis aeruginosa NIES-843.</title>
        <authorList>
            <person name="Kaneko T."/>
            <person name="Nakajima N."/>
            <person name="Okamoto S."/>
            <person name="Suzuki I."/>
            <person name="Tanabe Y."/>
            <person name="Tamaoki M."/>
            <person name="Nakamura Y."/>
            <person name="Kasai F."/>
            <person name="Watanabe A."/>
            <person name="Kawashima K."/>
            <person name="Kishida Y."/>
            <person name="Ono A."/>
            <person name="Shimizu Y."/>
            <person name="Takahashi C."/>
            <person name="Minami C."/>
            <person name="Fujishiro T."/>
            <person name="Kohara M."/>
            <person name="Katoh M."/>
            <person name="Nakazaki N."/>
            <person name="Nakayama S."/>
            <person name="Yamada M."/>
            <person name="Tabata S."/>
            <person name="Watanabe M.M."/>
        </authorList>
    </citation>
    <scope>NUCLEOTIDE SEQUENCE [LARGE SCALE GENOMIC DNA]</scope>
    <source>
        <strain evidence="2">NIES-843 / IAM M-247</strain>
    </source>
</reference>
<accession>B0JN41</accession>
<dbReference type="EnsemblBacteria" id="BAG00205">
    <property type="protein sequence ID" value="BAG00205"/>
    <property type="gene ID" value="MAE_03830"/>
</dbReference>
<dbReference type="AlphaFoldDB" id="B0JN41"/>
<sequence length="51" mass="5838">MIAVNRVHLNFCQSHTEKTGFSEKPVFYSCNFGFLSGNFLLKLIQGRVDSR</sequence>
<protein>
    <submittedName>
        <fullName evidence="1">Uncharacterized protein</fullName>
    </submittedName>
</protein>
<proteinExistence type="predicted"/>
<dbReference type="EMBL" id="AP009552">
    <property type="protein sequence ID" value="BAG00205.1"/>
    <property type="molecule type" value="Genomic_DNA"/>
</dbReference>
<evidence type="ECO:0000313" key="2">
    <source>
        <dbReference type="Proteomes" id="UP000001510"/>
    </source>
</evidence>
<dbReference type="KEGG" id="mar:MAE_03830"/>
<evidence type="ECO:0000313" key="1">
    <source>
        <dbReference type="EMBL" id="BAG00205.1"/>
    </source>
</evidence>
<dbReference type="HOGENOM" id="CLU_3100850_0_0_3"/>
<gene>
    <name evidence="1" type="ordered locus">MAE_03830</name>
</gene>
<organism evidence="1 2">
    <name type="scientific">Microcystis aeruginosa (strain NIES-843 / IAM M-2473)</name>
    <dbReference type="NCBI Taxonomy" id="449447"/>
    <lineage>
        <taxon>Bacteria</taxon>
        <taxon>Bacillati</taxon>
        <taxon>Cyanobacteriota</taxon>
        <taxon>Cyanophyceae</taxon>
        <taxon>Oscillatoriophycideae</taxon>
        <taxon>Chroococcales</taxon>
        <taxon>Microcystaceae</taxon>
        <taxon>Microcystis</taxon>
    </lineage>
</organism>
<keyword evidence="2" id="KW-1185">Reference proteome</keyword>
<name>B0JN41_MICAN</name>